<evidence type="ECO:0000256" key="4">
    <source>
        <dbReference type="ARBA" id="ARBA00022679"/>
    </source>
</evidence>
<evidence type="ECO:0000256" key="8">
    <source>
        <dbReference type="SAM" id="MobiDB-lite"/>
    </source>
</evidence>
<dbReference type="AlphaFoldDB" id="A0A3B0XKA8"/>
<feature type="region of interest" description="Disordered" evidence="8">
    <location>
        <begin position="1"/>
        <end position="21"/>
    </location>
</feature>
<evidence type="ECO:0000256" key="1">
    <source>
        <dbReference type="ARBA" id="ARBA00004651"/>
    </source>
</evidence>
<reference evidence="11" key="1">
    <citation type="submission" date="2018-06" db="EMBL/GenBank/DDBJ databases">
        <authorList>
            <person name="Zhirakovskaya E."/>
        </authorList>
    </citation>
    <scope>NUCLEOTIDE SEQUENCE</scope>
</reference>
<accession>A0A3B0XKA8</accession>
<keyword evidence="6 9" id="KW-1133">Transmembrane helix</keyword>
<dbReference type="PANTHER" id="PTHR48090">
    <property type="entry name" value="UNDECAPRENYL-PHOSPHATE 4-DEOXY-4-FORMAMIDO-L-ARABINOSE TRANSFERASE-RELATED"/>
    <property type="match status" value="1"/>
</dbReference>
<proteinExistence type="predicted"/>
<sequence>MDILMETEPASRGNSEPAVNDAAENRHTLSVIVPVYNEEAVIREFQSRLSDVLDGLSMTIEIIYINDGSSDTTLETLNTMREQDDRIYLLDLSRNFGKELAMTAGLDHACGDAVVIIDADLQDPPELIPDMLDAWQQGFDVVYMKRRSRKGETWFKRFTAYGFYKLISKLGKIKIPENVGDFRLMDRRAVEALCSLREENRFMKGLFAWVGYSQKALLYDRDERFAGETKWNYFKLWTLSLEGVTSFSTAPLKLASMLGLIIASSSFFYGLWIIINTILFGDAVRGYPTMMVVILFLGGVQLITTGILGEYLGRMFMETKQRPLYLLKGNAPARSTQKTTIDK</sequence>
<dbReference type="GO" id="GO:0016757">
    <property type="term" value="F:glycosyltransferase activity"/>
    <property type="evidence" value="ECO:0007669"/>
    <property type="project" value="UniProtKB-KW"/>
</dbReference>
<dbReference type="PANTHER" id="PTHR48090:SF1">
    <property type="entry name" value="PROPHAGE BACTOPRENOL GLUCOSYL TRANSFERASE HOMOLOG"/>
    <property type="match status" value="1"/>
</dbReference>
<evidence type="ECO:0000313" key="11">
    <source>
        <dbReference type="EMBL" id="VAW63702.1"/>
    </source>
</evidence>
<organism evidence="11">
    <name type="scientific">hydrothermal vent metagenome</name>
    <dbReference type="NCBI Taxonomy" id="652676"/>
    <lineage>
        <taxon>unclassified sequences</taxon>
        <taxon>metagenomes</taxon>
        <taxon>ecological metagenomes</taxon>
    </lineage>
</organism>
<dbReference type="GO" id="GO:0005886">
    <property type="term" value="C:plasma membrane"/>
    <property type="evidence" value="ECO:0007669"/>
    <property type="project" value="UniProtKB-SubCell"/>
</dbReference>
<comment type="subcellular location">
    <subcellularLocation>
        <location evidence="1">Cell membrane</location>
        <topology evidence="1">Multi-pass membrane protein</topology>
    </subcellularLocation>
</comment>
<evidence type="ECO:0000256" key="3">
    <source>
        <dbReference type="ARBA" id="ARBA00022676"/>
    </source>
</evidence>
<evidence type="ECO:0000256" key="9">
    <source>
        <dbReference type="SAM" id="Phobius"/>
    </source>
</evidence>
<dbReference type="Gene3D" id="3.90.550.10">
    <property type="entry name" value="Spore Coat Polysaccharide Biosynthesis Protein SpsA, Chain A"/>
    <property type="match status" value="1"/>
</dbReference>
<dbReference type="InterPro" id="IPR050256">
    <property type="entry name" value="Glycosyltransferase_2"/>
</dbReference>
<dbReference type="EC" id="2.4.-.-" evidence="11"/>
<dbReference type="EMBL" id="UOFG01000208">
    <property type="protein sequence ID" value="VAW63702.1"/>
    <property type="molecule type" value="Genomic_DNA"/>
</dbReference>
<name>A0A3B0XKA8_9ZZZZ</name>
<evidence type="ECO:0000256" key="6">
    <source>
        <dbReference type="ARBA" id="ARBA00022989"/>
    </source>
</evidence>
<dbReference type="FunFam" id="3.90.550.10:FF:000079">
    <property type="entry name" value="Probable glycosyl transferase"/>
    <property type="match status" value="1"/>
</dbReference>
<dbReference type="SUPFAM" id="SSF53448">
    <property type="entry name" value="Nucleotide-diphospho-sugar transferases"/>
    <property type="match status" value="1"/>
</dbReference>
<keyword evidence="7 9" id="KW-0472">Membrane</keyword>
<keyword evidence="3 11" id="KW-0328">Glycosyltransferase</keyword>
<dbReference type="InterPro" id="IPR029044">
    <property type="entry name" value="Nucleotide-diphossugar_trans"/>
</dbReference>
<dbReference type="InterPro" id="IPR001173">
    <property type="entry name" value="Glyco_trans_2-like"/>
</dbReference>
<evidence type="ECO:0000259" key="10">
    <source>
        <dbReference type="Pfam" id="PF00535"/>
    </source>
</evidence>
<protein>
    <submittedName>
        <fullName evidence="11">Polymyxin resistance protein ArnC, glycosyl transferase</fullName>
        <ecNumber evidence="11">2.4.-.-</ecNumber>
    </submittedName>
</protein>
<dbReference type="Pfam" id="PF00535">
    <property type="entry name" value="Glycos_transf_2"/>
    <property type="match status" value="1"/>
</dbReference>
<evidence type="ECO:0000256" key="5">
    <source>
        <dbReference type="ARBA" id="ARBA00022692"/>
    </source>
</evidence>
<gene>
    <name evidence="11" type="ORF">MNBD_GAMMA11-1493</name>
</gene>
<feature type="transmembrane region" description="Helical" evidence="9">
    <location>
        <begin position="254"/>
        <end position="275"/>
    </location>
</feature>
<feature type="transmembrane region" description="Helical" evidence="9">
    <location>
        <begin position="287"/>
        <end position="312"/>
    </location>
</feature>
<keyword evidence="2" id="KW-1003">Cell membrane</keyword>
<feature type="domain" description="Glycosyltransferase 2-like" evidence="10">
    <location>
        <begin position="30"/>
        <end position="192"/>
    </location>
</feature>
<keyword evidence="5 9" id="KW-0812">Transmembrane</keyword>
<dbReference type="CDD" id="cd04187">
    <property type="entry name" value="DPM1_like_bac"/>
    <property type="match status" value="1"/>
</dbReference>
<evidence type="ECO:0000256" key="2">
    <source>
        <dbReference type="ARBA" id="ARBA00022475"/>
    </source>
</evidence>
<keyword evidence="4 11" id="KW-0808">Transferase</keyword>
<evidence type="ECO:0000256" key="7">
    <source>
        <dbReference type="ARBA" id="ARBA00023136"/>
    </source>
</evidence>